<proteinExistence type="predicted"/>
<dbReference type="HOGENOM" id="CLU_3156087_0_0_6"/>
<name>Q7N6J7_PHOLL</name>
<evidence type="ECO:0000313" key="3">
    <source>
        <dbReference type="Proteomes" id="UP000002514"/>
    </source>
</evidence>
<dbReference type="KEGG" id="plu:plu1553"/>
<accession>Q7N6J7</accession>
<sequence>MFNTKQLKNPGADLSSIGPCSTINEKVCPENRFLRHKLDTSRPSNSPY</sequence>
<reference evidence="3" key="1">
    <citation type="journal article" date="2003" name="Nat. Biotechnol.">
        <title>The genome sequence of the entomopathogenic bacterium Photorhabdus luminescens.</title>
        <authorList>
            <person name="Duchaud E."/>
            <person name="Rusniok C."/>
            <person name="Frangeul L."/>
            <person name="Buchrieser C."/>
            <person name="Givaudan A."/>
            <person name="Taourit S."/>
            <person name="Bocs S."/>
            <person name="Boursaux-Eude C."/>
            <person name="Chandler M."/>
            <person name="Charles J.-F."/>
            <person name="Dassa E."/>
            <person name="Derose R."/>
            <person name="Derzelle S."/>
            <person name="Freyssinet G."/>
            <person name="Gaudriault S."/>
            <person name="Medigue C."/>
            <person name="Lanois A."/>
            <person name="Powell K."/>
            <person name="Siguier P."/>
            <person name="Vincent R."/>
            <person name="Wingate V."/>
            <person name="Zouine M."/>
            <person name="Glaser P."/>
            <person name="Boemare N."/>
            <person name="Danchin A."/>
            <person name="Kunst F."/>
        </authorList>
    </citation>
    <scope>NUCLEOTIDE SEQUENCE [LARGE SCALE GENOMIC DNA]</scope>
    <source>
        <strain evidence="3">DSM 15139 / CIP 105565 / TT01</strain>
    </source>
</reference>
<organism evidence="2 3">
    <name type="scientific">Photorhabdus laumondii subsp. laumondii (strain DSM 15139 / CIP 105565 / TT01)</name>
    <name type="common">Photorhabdus luminescens subsp. laumondii</name>
    <dbReference type="NCBI Taxonomy" id="243265"/>
    <lineage>
        <taxon>Bacteria</taxon>
        <taxon>Pseudomonadati</taxon>
        <taxon>Pseudomonadota</taxon>
        <taxon>Gammaproteobacteria</taxon>
        <taxon>Enterobacterales</taxon>
        <taxon>Morganellaceae</taxon>
        <taxon>Photorhabdus</taxon>
    </lineage>
</organism>
<dbReference type="AlphaFoldDB" id="Q7N6J7"/>
<feature type="region of interest" description="Disordered" evidence="1">
    <location>
        <begin position="1"/>
        <end position="22"/>
    </location>
</feature>
<keyword evidence="3" id="KW-1185">Reference proteome</keyword>
<evidence type="ECO:0000256" key="1">
    <source>
        <dbReference type="SAM" id="MobiDB-lite"/>
    </source>
</evidence>
<dbReference type="Proteomes" id="UP000002514">
    <property type="component" value="Chromosome"/>
</dbReference>
<protein>
    <submittedName>
        <fullName evidence="2">Photorhabdus luminescens subsp. laumondii TTO1 complete genome segment 6/17</fullName>
    </submittedName>
</protein>
<evidence type="ECO:0000313" key="2">
    <source>
        <dbReference type="EMBL" id="CAE13846.1"/>
    </source>
</evidence>
<dbReference type="EMBL" id="BX571864">
    <property type="protein sequence ID" value="CAE13846.1"/>
    <property type="molecule type" value="Genomic_DNA"/>
</dbReference>
<gene>
    <name evidence="2" type="ordered locus">plu1553</name>
</gene>